<name>A0ACB0IZ60_TRIPR</name>
<proteinExistence type="predicted"/>
<keyword evidence="2" id="KW-1185">Reference proteome</keyword>
<protein>
    <submittedName>
        <fullName evidence="1">Uncharacterized protein</fullName>
    </submittedName>
</protein>
<sequence length="173" mass="20339">MIQQLVDHVLAVIKECSGVRPTFRGPRLPRWMENGASSFNQFIYELSVDSDNSSFEYSSSGEEDSDRCECPPSPASYSSRASDAAYTKFNRHQMNWIQYILLWILLPIKFMLRIPLRLLRLSYFVVSKVLHVSREKRPPHLHAYKRVQSLKEHFIHRATDRRRGVVEVRQQFL</sequence>
<evidence type="ECO:0000313" key="2">
    <source>
        <dbReference type="Proteomes" id="UP001177021"/>
    </source>
</evidence>
<gene>
    <name evidence="1" type="ORF">MILVUS5_LOCUS7335</name>
</gene>
<dbReference type="Proteomes" id="UP001177021">
    <property type="component" value="Unassembled WGS sequence"/>
</dbReference>
<comment type="caution">
    <text evidence="1">The sequence shown here is derived from an EMBL/GenBank/DDBJ whole genome shotgun (WGS) entry which is preliminary data.</text>
</comment>
<reference evidence="1" key="1">
    <citation type="submission" date="2023-10" db="EMBL/GenBank/DDBJ databases">
        <authorList>
            <person name="Rodriguez Cubillos JULIANA M."/>
            <person name="De Vega J."/>
        </authorList>
    </citation>
    <scope>NUCLEOTIDE SEQUENCE</scope>
</reference>
<accession>A0ACB0IZ60</accession>
<dbReference type="EMBL" id="CASHSV030000013">
    <property type="protein sequence ID" value="CAJ2636912.1"/>
    <property type="molecule type" value="Genomic_DNA"/>
</dbReference>
<organism evidence="1 2">
    <name type="scientific">Trifolium pratense</name>
    <name type="common">Red clover</name>
    <dbReference type="NCBI Taxonomy" id="57577"/>
    <lineage>
        <taxon>Eukaryota</taxon>
        <taxon>Viridiplantae</taxon>
        <taxon>Streptophyta</taxon>
        <taxon>Embryophyta</taxon>
        <taxon>Tracheophyta</taxon>
        <taxon>Spermatophyta</taxon>
        <taxon>Magnoliopsida</taxon>
        <taxon>eudicotyledons</taxon>
        <taxon>Gunneridae</taxon>
        <taxon>Pentapetalae</taxon>
        <taxon>rosids</taxon>
        <taxon>fabids</taxon>
        <taxon>Fabales</taxon>
        <taxon>Fabaceae</taxon>
        <taxon>Papilionoideae</taxon>
        <taxon>50 kb inversion clade</taxon>
        <taxon>NPAAA clade</taxon>
        <taxon>Hologalegina</taxon>
        <taxon>IRL clade</taxon>
        <taxon>Trifolieae</taxon>
        <taxon>Trifolium</taxon>
    </lineage>
</organism>
<evidence type="ECO:0000313" key="1">
    <source>
        <dbReference type="EMBL" id="CAJ2636912.1"/>
    </source>
</evidence>